<protein>
    <submittedName>
        <fullName evidence="1">Uncharacterized protein</fullName>
    </submittedName>
</protein>
<sequence length="145" mass="16752">MRYREGKRFDWFDTLNTAFIDELVETLICNILSADQDAKYTPKTERERVIAKHALSALYAAYHSLGHSWVSFPKSKTSYSTKDTKKVLYSYRSAVKVFDALVRLEWIDILKGNEQKGYTRISAKGGLQAIFNSQGFQWFPIRARA</sequence>
<dbReference type="EMBL" id="JAHQZT010000047">
    <property type="protein sequence ID" value="MBV0934902.1"/>
    <property type="molecule type" value="Genomic_DNA"/>
</dbReference>
<evidence type="ECO:0000313" key="1">
    <source>
        <dbReference type="EMBL" id="MBV0934902.1"/>
    </source>
</evidence>
<organism evidence="1 2">
    <name type="scientific">Marinobacterium weihaiense</name>
    <dbReference type="NCBI Taxonomy" id="2851016"/>
    <lineage>
        <taxon>Bacteria</taxon>
        <taxon>Pseudomonadati</taxon>
        <taxon>Pseudomonadota</taxon>
        <taxon>Gammaproteobacteria</taxon>
        <taxon>Oceanospirillales</taxon>
        <taxon>Oceanospirillaceae</taxon>
        <taxon>Marinobacterium</taxon>
    </lineage>
</organism>
<gene>
    <name evidence="1" type="ORF">KTN04_16325</name>
</gene>
<dbReference type="RefSeq" id="WP_217336289.1">
    <property type="nucleotide sequence ID" value="NZ_JAHQZT010000047.1"/>
</dbReference>
<accession>A0ABS6MF24</accession>
<proteinExistence type="predicted"/>
<reference evidence="1 2" key="1">
    <citation type="submission" date="2021-06" db="EMBL/GenBank/DDBJ databases">
        <title>Bacterium isolated from marine sediment.</title>
        <authorList>
            <person name="Zhu K.-L."/>
            <person name="Du Z.-J."/>
            <person name="Liang Q.-Y."/>
        </authorList>
    </citation>
    <scope>NUCLEOTIDE SEQUENCE [LARGE SCALE GENOMIC DNA]</scope>
    <source>
        <strain evidence="1 2">A346</strain>
    </source>
</reference>
<keyword evidence="2" id="KW-1185">Reference proteome</keyword>
<comment type="caution">
    <text evidence="1">The sequence shown here is derived from an EMBL/GenBank/DDBJ whole genome shotgun (WGS) entry which is preliminary data.</text>
</comment>
<dbReference type="Proteomes" id="UP000755551">
    <property type="component" value="Unassembled WGS sequence"/>
</dbReference>
<name>A0ABS6MF24_9GAMM</name>
<evidence type="ECO:0000313" key="2">
    <source>
        <dbReference type="Proteomes" id="UP000755551"/>
    </source>
</evidence>